<feature type="transmembrane region" description="Helical" evidence="7">
    <location>
        <begin position="584"/>
        <end position="602"/>
    </location>
</feature>
<name>A0AAD2D5L0_EUPCR</name>
<feature type="transmembrane region" description="Helical" evidence="7">
    <location>
        <begin position="406"/>
        <end position="427"/>
    </location>
</feature>
<comment type="domain">
    <text evidence="7">The DHHC domain is required for palmitoyltransferase activity.</text>
</comment>
<comment type="caution">
    <text evidence="9">The sequence shown here is derived from an EMBL/GenBank/DDBJ whole genome shotgun (WGS) entry which is preliminary data.</text>
</comment>
<protein>
    <recommendedName>
        <fullName evidence="7">Palmitoyltransferase</fullName>
        <ecNumber evidence="7">2.3.1.225</ecNumber>
    </recommendedName>
</protein>
<feature type="transmembrane region" description="Helical" evidence="7">
    <location>
        <begin position="547"/>
        <end position="572"/>
    </location>
</feature>
<dbReference type="GO" id="GO:0016020">
    <property type="term" value="C:membrane"/>
    <property type="evidence" value="ECO:0007669"/>
    <property type="project" value="UniProtKB-SubCell"/>
</dbReference>
<evidence type="ECO:0000256" key="1">
    <source>
        <dbReference type="ARBA" id="ARBA00004141"/>
    </source>
</evidence>
<dbReference type="GO" id="GO:0019706">
    <property type="term" value="F:protein-cysteine S-palmitoyltransferase activity"/>
    <property type="evidence" value="ECO:0007669"/>
    <property type="project" value="UniProtKB-EC"/>
</dbReference>
<dbReference type="Proteomes" id="UP001295684">
    <property type="component" value="Unassembled WGS sequence"/>
</dbReference>
<feature type="domain" description="Palmitoyltransferase DHHC" evidence="8">
    <location>
        <begin position="503"/>
        <end position="626"/>
    </location>
</feature>
<evidence type="ECO:0000256" key="5">
    <source>
        <dbReference type="ARBA" id="ARBA00023136"/>
    </source>
</evidence>
<keyword evidence="3 7" id="KW-0812">Transmembrane</keyword>
<organism evidence="9 10">
    <name type="scientific">Euplotes crassus</name>
    <dbReference type="NCBI Taxonomy" id="5936"/>
    <lineage>
        <taxon>Eukaryota</taxon>
        <taxon>Sar</taxon>
        <taxon>Alveolata</taxon>
        <taxon>Ciliophora</taxon>
        <taxon>Intramacronucleata</taxon>
        <taxon>Spirotrichea</taxon>
        <taxon>Hypotrichia</taxon>
        <taxon>Euplotida</taxon>
        <taxon>Euplotidae</taxon>
        <taxon>Moneuplotes</taxon>
    </lineage>
</organism>
<dbReference type="GO" id="GO:0006612">
    <property type="term" value="P:protein targeting to membrane"/>
    <property type="evidence" value="ECO:0007669"/>
    <property type="project" value="TreeGrafter"/>
</dbReference>
<dbReference type="GO" id="GO:0005783">
    <property type="term" value="C:endoplasmic reticulum"/>
    <property type="evidence" value="ECO:0007669"/>
    <property type="project" value="TreeGrafter"/>
</dbReference>
<dbReference type="InterPro" id="IPR039859">
    <property type="entry name" value="PFA4/ZDH16/20/ERF2-like"/>
</dbReference>
<keyword evidence="4 7" id="KW-1133">Transmembrane helix</keyword>
<dbReference type="AlphaFoldDB" id="A0AAD2D5L0"/>
<dbReference type="EMBL" id="CAMPGE010023408">
    <property type="protein sequence ID" value="CAI2381352.1"/>
    <property type="molecule type" value="Genomic_DNA"/>
</dbReference>
<evidence type="ECO:0000313" key="10">
    <source>
        <dbReference type="Proteomes" id="UP001295684"/>
    </source>
</evidence>
<comment type="catalytic activity">
    <reaction evidence="7">
        <text>L-cysteinyl-[protein] + hexadecanoyl-CoA = S-hexadecanoyl-L-cysteinyl-[protein] + CoA</text>
        <dbReference type="Rhea" id="RHEA:36683"/>
        <dbReference type="Rhea" id="RHEA-COMP:10131"/>
        <dbReference type="Rhea" id="RHEA-COMP:11032"/>
        <dbReference type="ChEBI" id="CHEBI:29950"/>
        <dbReference type="ChEBI" id="CHEBI:57287"/>
        <dbReference type="ChEBI" id="CHEBI:57379"/>
        <dbReference type="ChEBI" id="CHEBI:74151"/>
        <dbReference type="EC" id="2.3.1.225"/>
    </reaction>
</comment>
<gene>
    <name evidence="9" type="ORF">ECRASSUSDP1_LOCUS22806</name>
</gene>
<comment type="subcellular location">
    <subcellularLocation>
        <location evidence="1">Membrane</location>
        <topology evidence="1">Multi-pass membrane protein</topology>
    </subcellularLocation>
</comment>
<evidence type="ECO:0000313" key="9">
    <source>
        <dbReference type="EMBL" id="CAI2381352.1"/>
    </source>
</evidence>
<dbReference type="EC" id="2.3.1.225" evidence="7"/>
<evidence type="ECO:0000256" key="6">
    <source>
        <dbReference type="ARBA" id="ARBA00023315"/>
    </source>
</evidence>
<dbReference type="GO" id="GO:0005794">
    <property type="term" value="C:Golgi apparatus"/>
    <property type="evidence" value="ECO:0007669"/>
    <property type="project" value="TreeGrafter"/>
</dbReference>
<keyword evidence="6 7" id="KW-0012">Acyltransferase</keyword>
<evidence type="ECO:0000259" key="8">
    <source>
        <dbReference type="Pfam" id="PF01529"/>
    </source>
</evidence>
<keyword evidence="2 7" id="KW-0808">Transferase</keyword>
<evidence type="ECO:0000256" key="4">
    <source>
        <dbReference type="ARBA" id="ARBA00022989"/>
    </source>
</evidence>
<dbReference type="PROSITE" id="PS50216">
    <property type="entry name" value="DHHC"/>
    <property type="match status" value="1"/>
</dbReference>
<dbReference type="InterPro" id="IPR001594">
    <property type="entry name" value="Palmitoyltrfase_DHHC"/>
</dbReference>
<evidence type="ECO:0000256" key="7">
    <source>
        <dbReference type="RuleBase" id="RU079119"/>
    </source>
</evidence>
<comment type="similarity">
    <text evidence="7">Belongs to the DHHC palmitoyltransferase family.</text>
</comment>
<reference evidence="9" key="1">
    <citation type="submission" date="2023-07" db="EMBL/GenBank/DDBJ databases">
        <authorList>
            <consortium name="AG Swart"/>
            <person name="Singh M."/>
            <person name="Singh A."/>
            <person name="Seah K."/>
            <person name="Emmerich C."/>
        </authorList>
    </citation>
    <scope>NUCLEOTIDE SEQUENCE</scope>
    <source>
        <strain evidence="9">DP1</strain>
    </source>
</reference>
<keyword evidence="10" id="KW-1185">Reference proteome</keyword>
<dbReference type="PANTHER" id="PTHR22883">
    <property type="entry name" value="ZINC FINGER DHHC DOMAIN CONTAINING PROTEIN"/>
    <property type="match status" value="1"/>
</dbReference>
<proteinExistence type="inferred from homology"/>
<evidence type="ECO:0000256" key="3">
    <source>
        <dbReference type="ARBA" id="ARBA00022692"/>
    </source>
</evidence>
<dbReference type="Pfam" id="PF01529">
    <property type="entry name" value="DHHC"/>
    <property type="match status" value="1"/>
</dbReference>
<evidence type="ECO:0000256" key="2">
    <source>
        <dbReference type="ARBA" id="ARBA00022679"/>
    </source>
</evidence>
<keyword evidence="5 7" id="KW-0472">Membrane</keyword>
<accession>A0AAD2D5L0</accession>
<dbReference type="PANTHER" id="PTHR22883:SF405">
    <property type="entry name" value="PALMITOYLTRANSFERASE"/>
    <property type="match status" value="1"/>
</dbReference>
<sequence>MSRKHQRKQCLLKRRIMASRWTLTCSRTIWGETQRDLKCLATKIVISRRELLVIIGLISYQILEVGFLKLLGQSCQNPLTVRFGCFLCNMAQKIDDSNGLYTSFDTHRNNYAVFCCKMFRKIGKITSEGAHCACIKQAQKSDRLISVIIMIVFAPKSDLDMVNLDQLRPMLIQKKSSGSLKHIQHKRNKTEISESISQAQKASRNFVKNIDVTLPKHSHIIPQDSEDLEKVNHSTEVKISGTAGQNYSSQTKSYQKKKIQRYEEAYQSYENPKIQFTFKLAQDPKRENEFYFLPMNYPVDFKSRARMNSDQLCSFIKQRKIQGSRTPMTCTTEYRSTLLKIVRAANAHCKNISVKHPKSQKPCNPIFLYLIEANMFWIVTQVLIFTVDISFLFGSFYDEIFEDREIRAFVIFGTLQILGAFMVWSHLACKFCDPGELPKNQNHLNEDRLKEESKALYLRIKDRIIPDEESRDINNQDTLEPFDPDRYDMTYEEYLQIKDVFINKCNICCSKKPPRTHHCSTCKKCIARMDHHCPWVGNCIGQNNYKVFMLLIIYTTICCLYVFATTVTQMVICMKNSCSRNNGVLMVLNIYVLCISGFFLIFGCCNTFSLCEDITGDTTKIDRMKGNDFDNKRSFWRNLQDIFGNQCFLLWFLPFSRGLPIIIEEQY</sequence>
<feature type="transmembrane region" description="Helical" evidence="7">
    <location>
        <begin position="366"/>
        <end position="394"/>
    </location>
</feature>